<dbReference type="HOGENOM" id="CLU_1538295_0_0_5"/>
<keyword evidence="2" id="KW-0614">Plasmid</keyword>
<dbReference type="Proteomes" id="UP000009081">
    <property type="component" value="Plasmid megaplasmid"/>
</dbReference>
<feature type="compositionally biased region" description="Basic and acidic residues" evidence="1">
    <location>
        <begin position="99"/>
        <end position="121"/>
    </location>
</feature>
<gene>
    <name evidence="2" type="ordered locus">MexAM1_META2p0807</name>
</gene>
<evidence type="ECO:0000313" key="3">
    <source>
        <dbReference type="Proteomes" id="UP000009081"/>
    </source>
</evidence>
<protein>
    <submittedName>
        <fullName evidence="2">Uncharacterized protein</fullName>
    </submittedName>
</protein>
<name>C5B5B4_METEA</name>
<proteinExistence type="predicted"/>
<evidence type="ECO:0000313" key="2">
    <source>
        <dbReference type="EMBL" id="ACS43646.1"/>
    </source>
</evidence>
<accession>C5B5B4</accession>
<dbReference type="KEGG" id="mea:Mex_2p0807"/>
<feature type="region of interest" description="Disordered" evidence="1">
    <location>
        <begin position="96"/>
        <end position="151"/>
    </location>
</feature>
<geneLocation type="plasmid" evidence="2 3">
    <name>megaplasmid</name>
</geneLocation>
<dbReference type="AlphaFoldDB" id="C5B5B4"/>
<evidence type="ECO:0000256" key="1">
    <source>
        <dbReference type="SAM" id="MobiDB-lite"/>
    </source>
</evidence>
<dbReference type="EMBL" id="CP001511">
    <property type="protein sequence ID" value="ACS43646.1"/>
    <property type="molecule type" value="Genomic_DNA"/>
</dbReference>
<reference evidence="2 3" key="1">
    <citation type="journal article" date="2009" name="PLoS ONE">
        <title>Methylobacterium genome sequences: a reference blueprint to investigate microbial metabolism of C1 compounds from natural and industrial sources.</title>
        <authorList>
            <person name="Vuilleumier S."/>
            <person name="Chistoserdova L."/>
            <person name="Lee M.-C."/>
            <person name="Bringel F."/>
            <person name="Lajus A."/>
            <person name="Zhou Y."/>
            <person name="Gourion B."/>
            <person name="Barbe V."/>
            <person name="Chang J."/>
            <person name="Cruveiller S."/>
            <person name="Dossat C."/>
            <person name="Gillett W."/>
            <person name="Gruffaz C."/>
            <person name="Haugen E."/>
            <person name="Hourcade E."/>
            <person name="Levy R."/>
            <person name="Mangenot S."/>
            <person name="Muller E."/>
            <person name="Nadalig T."/>
            <person name="Pagni M."/>
            <person name="Penny C."/>
            <person name="Peyraud R."/>
            <person name="Robinson D.G."/>
            <person name="Roche D."/>
            <person name="Rouy Z."/>
            <person name="Saenampechek C."/>
            <person name="Salvignol G."/>
            <person name="Vallenet D."/>
            <person name="Wu Z."/>
            <person name="Marx C.J."/>
            <person name="Vorholt J.A."/>
            <person name="Olson M.V."/>
            <person name="Kaul R."/>
            <person name="Weissenbach J."/>
            <person name="Medigue C."/>
            <person name="Lidstrom M.E."/>
        </authorList>
    </citation>
    <scope>NUCLEOTIDE SEQUENCE [LARGE SCALE GENOMIC DNA]</scope>
    <source>
        <strain evidence="3">ATCC 14718 / DSM 1338 / JCM 2805 / NCIMB 9133 / AM1</strain>
    </source>
</reference>
<sequence>MPISRISDRMPGGAPPSQQVHSVSIARILSVQWVRMSPSSRLAASAAILRQTARRDPSRNPRDYARWDLRLFEGVLQNHADLLRRQLNRLWSRFGQEARGQRDGQDRGEQEAEGADRHGRSEGGSGDDVGVPQHGVPPSMAGTGGGGRRFHTVFGRMTAPCAMRRIVSIGLKPS</sequence>
<organism evidence="2 3">
    <name type="scientific">Methylorubrum extorquens (strain ATCC 14718 / DSM 1338 / JCM 2805 / NCIMB 9133 / AM1)</name>
    <name type="common">Methylobacterium extorquens</name>
    <dbReference type="NCBI Taxonomy" id="272630"/>
    <lineage>
        <taxon>Bacteria</taxon>
        <taxon>Pseudomonadati</taxon>
        <taxon>Pseudomonadota</taxon>
        <taxon>Alphaproteobacteria</taxon>
        <taxon>Hyphomicrobiales</taxon>
        <taxon>Methylobacteriaceae</taxon>
        <taxon>Methylorubrum</taxon>
    </lineage>
</organism>
<keyword evidence="3" id="KW-1185">Reference proteome</keyword>